<feature type="transmembrane region" description="Helical" evidence="2">
    <location>
        <begin position="21"/>
        <end position="48"/>
    </location>
</feature>
<dbReference type="InterPro" id="IPR020846">
    <property type="entry name" value="MFS_dom"/>
</dbReference>
<evidence type="ECO:0000256" key="2">
    <source>
        <dbReference type="SAM" id="Phobius"/>
    </source>
</evidence>
<dbReference type="InterPro" id="IPR050327">
    <property type="entry name" value="Proton-linked_MCT"/>
</dbReference>
<dbReference type="GO" id="GO:0008028">
    <property type="term" value="F:monocarboxylic acid transmembrane transporter activity"/>
    <property type="evidence" value="ECO:0007669"/>
    <property type="project" value="TreeGrafter"/>
</dbReference>
<sequence>MKDIKNLSIWVPKVDGGWGWIVVLGSFLVHVFADGIVYSFGILLNIFINEFNSNNAETSLIVGLLAGITLAVGPIASAFANKFGCRLTTIVGSMISTIGCLASLRAQSVQYLWISVGCIMGVGAGFMYCPAIIIVTVYFEKKRAMATGMAVCGAGVGTLVFAPLAAKAISIWGWHGAFYLYSVVLILCALCGATFRPLPFVKVDPNEEKNENKVTSQKNPLTDPDKLNGTISVKGFETKALLEKSSRPYLSEDALDFAVGNEHKQDVKKTKSLFDVSERPSVLESTGFLHIKDIFYTGSIASLKKSGNENFRSLTQLQSRKVTTVGSYGDTNNNDVDTEESNRMREIFRSINKILDLTLLADPVFLLFSISNFLTSIGFNAPLMFIPAHAENLNISQTNCAYLLSTFGAFNTLGRVMFGIISDKKLPTRFGKDVKRNRLWIYILSLCVCGTVTSFVFAYRSYASLLGYAAVFGLTISSYVCLTSVLLVDLLGLEKLTSAFGILLLFQGIATFVGPPVSGKLADMTGRSYDLTFVFCGVCLAISGVILFAIYPIQRRRLSSNDGVEEKS</sequence>
<feature type="transmembrane region" description="Helical" evidence="2">
    <location>
        <begin position="500"/>
        <end position="519"/>
    </location>
</feature>
<keyword evidence="2" id="KW-1133">Transmembrane helix</keyword>
<evidence type="ECO:0000259" key="3">
    <source>
        <dbReference type="PROSITE" id="PS50850"/>
    </source>
</evidence>
<keyword evidence="2" id="KW-0472">Membrane</keyword>
<dbReference type="InterPro" id="IPR036259">
    <property type="entry name" value="MFS_trans_sf"/>
</dbReference>
<feature type="transmembrane region" description="Helical" evidence="2">
    <location>
        <begin position="465"/>
        <end position="488"/>
    </location>
</feature>
<reference evidence="5" key="1">
    <citation type="submission" date="2017-02" db="UniProtKB">
        <authorList>
            <consortium name="WormBaseParasite"/>
        </authorList>
    </citation>
    <scope>IDENTIFICATION</scope>
</reference>
<evidence type="ECO:0000256" key="1">
    <source>
        <dbReference type="ARBA" id="ARBA00004141"/>
    </source>
</evidence>
<comment type="subcellular location">
    <subcellularLocation>
        <location evidence="1">Membrane</location>
        <topology evidence="1">Multi-pass membrane protein</topology>
    </subcellularLocation>
</comment>
<keyword evidence="2" id="KW-0812">Transmembrane</keyword>
<keyword evidence="4" id="KW-1185">Reference proteome</keyword>
<dbReference type="PROSITE" id="PS50850">
    <property type="entry name" value="MFS"/>
    <property type="match status" value="1"/>
</dbReference>
<evidence type="ECO:0000313" key="5">
    <source>
        <dbReference type="WBParaSite" id="SMUV_0000786601-mRNA-1"/>
    </source>
</evidence>
<feature type="transmembrane region" description="Helical" evidence="2">
    <location>
        <begin position="401"/>
        <end position="418"/>
    </location>
</feature>
<dbReference type="PANTHER" id="PTHR11360:SF284">
    <property type="entry name" value="EG:103B4.3 PROTEIN-RELATED"/>
    <property type="match status" value="1"/>
</dbReference>
<dbReference type="CDD" id="cd17352">
    <property type="entry name" value="MFS_MCT_SLC16"/>
    <property type="match status" value="1"/>
</dbReference>
<feature type="transmembrane region" description="Helical" evidence="2">
    <location>
        <begin position="146"/>
        <end position="166"/>
    </location>
</feature>
<organism evidence="4 5">
    <name type="scientific">Syphacia muris</name>
    <dbReference type="NCBI Taxonomy" id="451379"/>
    <lineage>
        <taxon>Eukaryota</taxon>
        <taxon>Metazoa</taxon>
        <taxon>Ecdysozoa</taxon>
        <taxon>Nematoda</taxon>
        <taxon>Chromadorea</taxon>
        <taxon>Rhabditida</taxon>
        <taxon>Spirurina</taxon>
        <taxon>Oxyuridomorpha</taxon>
        <taxon>Oxyuroidea</taxon>
        <taxon>Oxyuridae</taxon>
        <taxon>Syphacia</taxon>
    </lineage>
</organism>
<dbReference type="STRING" id="451379.A0A0N5AST5"/>
<dbReference type="InterPro" id="IPR011701">
    <property type="entry name" value="MFS"/>
</dbReference>
<feature type="transmembrane region" description="Helical" evidence="2">
    <location>
        <begin position="439"/>
        <end position="459"/>
    </location>
</feature>
<feature type="transmembrane region" description="Helical" evidence="2">
    <location>
        <begin position="60"/>
        <end position="80"/>
    </location>
</feature>
<dbReference type="GO" id="GO:0016020">
    <property type="term" value="C:membrane"/>
    <property type="evidence" value="ECO:0007669"/>
    <property type="project" value="UniProtKB-SubCell"/>
</dbReference>
<proteinExistence type="predicted"/>
<evidence type="ECO:0000313" key="4">
    <source>
        <dbReference type="Proteomes" id="UP000046393"/>
    </source>
</evidence>
<feature type="transmembrane region" description="Helical" evidence="2">
    <location>
        <begin position="354"/>
        <end position="381"/>
    </location>
</feature>
<accession>A0A0N5AST5</accession>
<feature type="transmembrane region" description="Helical" evidence="2">
    <location>
        <begin position="112"/>
        <end position="139"/>
    </location>
</feature>
<name>A0A0N5AST5_9BILA</name>
<dbReference type="WBParaSite" id="SMUV_0000786601-mRNA-1">
    <property type="protein sequence ID" value="SMUV_0000786601-mRNA-1"/>
    <property type="gene ID" value="SMUV_0000786601"/>
</dbReference>
<feature type="domain" description="Major facilitator superfamily (MFS) profile" evidence="3">
    <location>
        <begin position="19"/>
        <end position="555"/>
    </location>
</feature>
<dbReference type="Pfam" id="PF07690">
    <property type="entry name" value="MFS_1"/>
    <property type="match status" value="2"/>
</dbReference>
<dbReference type="SUPFAM" id="SSF103473">
    <property type="entry name" value="MFS general substrate transporter"/>
    <property type="match status" value="1"/>
</dbReference>
<dbReference type="Proteomes" id="UP000046393">
    <property type="component" value="Unplaced"/>
</dbReference>
<dbReference type="FunFam" id="1.20.1250.20:FF:000664">
    <property type="entry name" value="MonoCarboxylate Transporter family"/>
    <property type="match status" value="1"/>
</dbReference>
<dbReference type="AlphaFoldDB" id="A0A0N5AST5"/>
<protein>
    <submittedName>
        <fullName evidence="5">MFS domain-containing protein</fullName>
    </submittedName>
</protein>
<feature type="transmembrane region" description="Helical" evidence="2">
    <location>
        <begin position="87"/>
        <end position="106"/>
    </location>
</feature>
<feature type="transmembrane region" description="Helical" evidence="2">
    <location>
        <begin position="178"/>
        <end position="195"/>
    </location>
</feature>
<feature type="transmembrane region" description="Helical" evidence="2">
    <location>
        <begin position="531"/>
        <end position="551"/>
    </location>
</feature>
<dbReference type="PANTHER" id="PTHR11360">
    <property type="entry name" value="MONOCARBOXYLATE TRANSPORTER"/>
    <property type="match status" value="1"/>
</dbReference>
<dbReference type="Gene3D" id="1.20.1250.20">
    <property type="entry name" value="MFS general substrate transporter like domains"/>
    <property type="match status" value="2"/>
</dbReference>